<proteinExistence type="predicted"/>
<comment type="caution">
    <text evidence="1">The sequence shown here is derived from an EMBL/GenBank/DDBJ whole genome shotgun (WGS) entry which is preliminary data.</text>
</comment>
<organism evidence="1 2">
    <name type="scientific">Psophocarpus tetragonolobus</name>
    <name type="common">Winged bean</name>
    <name type="synonym">Dolichos tetragonolobus</name>
    <dbReference type="NCBI Taxonomy" id="3891"/>
    <lineage>
        <taxon>Eukaryota</taxon>
        <taxon>Viridiplantae</taxon>
        <taxon>Streptophyta</taxon>
        <taxon>Embryophyta</taxon>
        <taxon>Tracheophyta</taxon>
        <taxon>Spermatophyta</taxon>
        <taxon>Magnoliopsida</taxon>
        <taxon>eudicotyledons</taxon>
        <taxon>Gunneridae</taxon>
        <taxon>Pentapetalae</taxon>
        <taxon>rosids</taxon>
        <taxon>fabids</taxon>
        <taxon>Fabales</taxon>
        <taxon>Fabaceae</taxon>
        <taxon>Papilionoideae</taxon>
        <taxon>50 kb inversion clade</taxon>
        <taxon>NPAAA clade</taxon>
        <taxon>indigoferoid/millettioid clade</taxon>
        <taxon>Phaseoleae</taxon>
        <taxon>Psophocarpus</taxon>
    </lineage>
</organism>
<keyword evidence="2" id="KW-1185">Reference proteome</keyword>
<gene>
    <name evidence="1" type="ORF">VNO78_05850</name>
</gene>
<dbReference type="AlphaFoldDB" id="A0AAN9XR19"/>
<dbReference type="EMBL" id="JAYMYS010000002">
    <property type="protein sequence ID" value="KAK7404845.1"/>
    <property type="molecule type" value="Genomic_DNA"/>
</dbReference>
<dbReference type="Proteomes" id="UP001386955">
    <property type="component" value="Unassembled WGS sequence"/>
</dbReference>
<accession>A0AAN9XR19</accession>
<evidence type="ECO:0000313" key="1">
    <source>
        <dbReference type="EMBL" id="KAK7404845.1"/>
    </source>
</evidence>
<evidence type="ECO:0000313" key="2">
    <source>
        <dbReference type="Proteomes" id="UP001386955"/>
    </source>
</evidence>
<reference evidence="1 2" key="1">
    <citation type="submission" date="2024-01" db="EMBL/GenBank/DDBJ databases">
        <title>The genomes of 5 underutilized Papilionoideae crops provide insights into root nodulation and disease resistanc.</title>
        <authorList>
            <person name="Jiang F."/>
        </authorList>
    </citation>
    <scope>NUCLEOTIDE SEQUENCE [LARGE SCALE GENOMIC DNA]</scope>
    <source>
        <strain evidence="1">DUOXIRENSHENG_FW03</strain>
        <tissue evidence="1">Leaves</tissue>
    </source>
</reference>
<protein>
    <submittedName>
        <fullName evidence="1">Uncharacterized protein</fullName>
    </submittedName>
</protein>
<sequence>MLRIKLNLRLQNPMTIIPSDTVVVLDHVTPSGSLFLSNLKALLPSLHQFRFSHHKFSIHFDIVVVLPYVKEGAQIGTFCLETAIIFLRLDTS</sequence>
<name>A0AAN9XR19_PSOTE</name>